<evidence type="ECO:0000313" key="2">
    <source>
        <dbReference type="Proteomes" id="UP001164746"/>
    </source>
</evidence>
<sequence>MNSMREIPACYILTDPHINRECIEQKKFTTMSIRADNSQPCPSERQPDKELKLKVYANTARSVVFRKAMTIAEDALLENSVPEDVGRPKKNFLKRVANRARAKLRPEEPKEVVGRVLHRQGRLSSCLYSDGKPATLRFRDGEPIVFAARHQTLVVGEPFRSNGQLFSIHAFIEKAGQLKQMPLAFCLMSRLQSIKERIGTASVEGFVADYEQAAWQAVRDVFPGVEVKGCAFHSSQAVWRHVQSVGLAEAYQRRIGVHNFVRMLLALQFLPVAHISPSSGCTKSKGNISFDRATQAELVKLAVDGSDLDRGSSKRSTQMDKSINKCWEQHLEGTLKTSQFLQTVGGIY</sequence>
<dbReference type="Proteomes" id="UP001164746">
    <property type="component" value="Chromosome 9"/>
</dbReference>
<name>A0ABY7F2A2_MYAAR</name>
<dbReference type="PANTHER" id="PTHR47160">
    <property type="entry name" value="PUTATIVE-RELATED"/>
    <property type="match status" value="1"/>
</dbReference>
<feature type="non-terminal residue" evidence="1">
    <location>
        <position position="1"/>
    </location>
</feature>
<evidence type="ECO:0000313" key="1">
    <source>
        <dbReference type="EMBL" id="WAR15309.1"/>
    </source>
</evidence>
<accession>A0ABY7F2A2</accession>
<reference evidence="1" key="1">
    <citation type="submission" date="2022-11" db="EMBL/GenBank/DDBJ databases">
        <title>Centuries of genome instability and evolution in soft-shell clam transmissible cancer (bioRxiv).</title>
        <authorList>
            <person name="Hart S.F.M."/>
            <person name="Yonemitsu M.A."/>
            <person name="Giersch R.M."/>
            <person name="Beal B.F."/>
            <person name="Arriagada G."/>
            <person name="Davis B.W."/>
            <person name="Ostrander E.A."/>
            <person name="Goff S.P."/>
            <person name="Metzger M.J."/>
        </authorList>
    </citation>
    <scope>NUCLEOTIDE SEQUENCE</scope>
    <source>
        <strain evidence="1">MELC-2E11</strain>
        <tissue evidence="1">Siphon/mantle</tissue>
    </source>
</reference>
<keyword evidence="2" id="KW-1185">Reference proteome</keyword>
<dbReference type="PANTHER" id="PTHR47160:SF10">
    <property type="entry name" value="MULE TRANSPOSASE DOMAIN-CONTAINING PROTEIN"/>
    <property type="match status" value="1"/>
</dbReference>
<protein>
    <recommendedName>
        <fullName evidence="3">MULE transposase domain-containing protein</fullName>
    </recommendedName>
</protein>
<dbReference type="EMBL" id="CP111020">
    <property type="protein sequence ID" value="WAR15309.1"/>
    <property type="molecule type" value="Genomic_DNA"/>
</dbReference>
<gene>
    <name evidence="1" type="ORF">MAR_005414</name>
</gene>
<evidence type="ECO:0008006" key="3">
    <source>
        <dbReference type="Google" id="ProtNLM"/>
    </source>
</evidence>
<organism evidence="1 2">
    <name type="scientific">Mya arenaria</name>
    <name type="common">Soft-shell clam</name>
    <dbReference type="NCBI Taxonomy" id="6604"/>
    <lineage>
        <taxon>Eukaryota</taxon>
        <taxon>Metazoa</taxon>
        <taxon>Spiralia</taxon>
        <taxon>Lophotrochozoa</taxon>
        <taxon>Mollusca</taxon>
        <taxon>Bivalvia</taxon>
        <taxon>Autobranchia</taxon>
        <taxon>Heteroconchia</taxon>
        <taxon>Euheterodonta</taxon>
        <taxon>Imparidentia</taxon>
        <taxon>Neoheterodontei</taxon>
        <taxon>Myida</taxon>
        <taxon>Myoidea</taxon>
        <taxon>Myidae</taxon>
        <taxon>Mya</taxon>
    </lineage>
</organism>
<proteinExistence type="predicted"/>